<evidence type="ECO:0000313" key="2">
    <source>
        <dbReference type="Proteomes" id="UP000006514"/>
    </source>
</evidence>
<dbReference type="Gene3D" id="2.130.10.10">
    <property type="entry name" value="YVTN repeat-like/Quinoprotein amine dehydrogenase"/>
    <property type="match status" value="1"/>
</dbReference>
<dbReference type="InterPro" id="IPR001680">
    <property type="entry name" value="WD40_rpt"/>
</dbReference>
<dbReference type="SMART" id="SM00320">
    <property type="entry name" value="WD40"/>
    <property type="match status" value="3"/>
</dbReference>
<organism evidence="1 2">
    <name type="scientific">Auricularia subglabra (strain TFB-10046 / SS5)</name>
    <name type="common">White-rot fungus</name>
    <name type="synonym">Auricularia delicata (strain TFB10046)</name>
    <dbReference type="NCBI Taxonomy" id="717982"/>
    <lineage>
        <taxon>Eukaryota</taxon>
        <taxon>Fungi</taxon>
        <taxon>Dikarya</taxon>
        <taxon>Basidiomycota</taxon>
        <taxon>Agaricomycotina</taxon>
        <taxon>Agaricomycetes</taxon>
        <taxon>Auriculariales</taxon>
        <taxon>Auriculariaceae</taxon>
        <taxon>Auricularia</taxon>
    </lineage>
</organism>
<keyword evidence="2" id="KW-1185">Reference proteome</keyword>
<gene>
    <name evidence="1" type="ORF">AURDEDRAFT_177813</name>
</gene>
<name>J0WLB4_AURST</name>
<dbReference type="InterPro" id="IPR015943">
    <property type="entry name" value="WD40/YVTN_repeat-like_dom_sf"/>
</dbReference>
<sequence>MAPRRYIAQTPLSQFHRDPVISMDFDPTGRYLVSIDAGHQLEPGNQDSEFSAYLVVWNVAATSPLRHEYALEMKFGLSQVLWLDFGLVVAGRDGTLTVITQDEGTHRLNVVSFLAHPSLIQRMAFSKTTNLLLTASVDGLVLWNTPVHGVGLKRRTEMQHACSVAPGKRHAPFTVTGLYWLSDSQFIVAYMDHHFVIWDIEQSTRVREISCRGQEARVDAAFYGSTAAVSFAKGLIELYDVEKNFFAGEHEHDGLGASPCLLVHSGTALVHGTEDGKVVLRNAEKIKVSSAPNSGIVVLEPRGEI</sequence>
<evidence type="ECO:0000313" key="1">
    <source>
        <dbReference type="EMBL" id="EJD33103.1"/>
    </source>
</evidence>
<accession>J0WLB4</accession>
<dbReference type="KEGG" id="adl:AURDEDRAFT_177813"/>
<dbReference type="EMBL" id="JH688436">
    <property type="protein sequence ID" value="EJD33103.1"/>
    <property type="molecule type" value="Genomic_DNA"/>
</dbReference>
<dbReference type="Proteomes" id="UP000006514">
    <property type="component" value="Unassembled WGS sequence"/>
</dbReference>
<dbReference type="InterPro" id="IPR036322">
    <property type="entry name" value="WD40_repeat_dom_sf"/>
</dbReference>
<dbReference type="SUPFAM" id="SSF50978">
    <property type="entry name" value="WD40 repeat-like"/>
    <property type="match status" value="1"/>
</dbReference>
<dbReference type="AlphaFoldDB" id="J0WLB4"/>
<proteinExistence type="predicted"/>
<protein>
    <submittedName>
        <fullName evidence="1">WD40 repeat-like protein</fullName>
    </submittedName>
</protein>
<dbReference type="InParanoid" id="J0WLB4"/>
<reference evidence="2" key="1">
    <citation type="journal article" date="2012" name="Science">
        <title>The Paleozoic origin of enzymatic lignin decomposition reconstructed from 31 fungal genomes.</title>
        <authorList>
            <person name="Floudas D."/>
            <person name="Binder M."/>
            <person name="Riley R."/>
            <person name="Barry K."/>
            <person name="Blanchette R.A."/>
            <person name="Henrissat B."/>
            <person name="Martinez A.T."/>
            <person name="Otillar R."/>
            <person name="Spatafora J.W."/>
            <person name="Yadav J.S."/>
            <person name="Aerts A."/>
            <person name="Benoit I."/>
            <person name="Boyd A."/>
            <person name="Carlson A."/>
            <person name="Copeland A."/>
            <person name="Coutinho P.M."/>
            <person name="de Vries R.P."/>
            <person name="Ferreira P."/>
            <person name="Findley K."/>
            <person name="Foster B."/>
            <person name="Gaskell J."/>
            <person name="Glotzer D."/>
            <person name="Gorecki P."/>
            <person name="Heitman J."/>
            <person name="Hesse C."/>
            <person name="Hori C."/>
            <person name="Igarashi K."/>
            <person name="Jurgens J.A."/>
            <person name="Kallen N."/>
            <person name="Kersten P."/>
            <person name="Kohler A."/>
            <person name="Kuees U."/>
            <person name="Kumar T.K.A."/>
            <person name="Kuo A."/>
            <person name="LaButti K."/>
            <person name="Larrondo L.F."/>
            <person name="Lindquist E."/>
            <person name="Ling A."/>
            <person name="Lombard V."/>
            <person name="Lucas S."/>
            <person name="Lundell T."/>
            <person name="Martin R."/>
            <person name="McLaughlin D.J."/>
            <person name="Morgenstern I."/>
            <person name="Morin E."/>
            <person name="Murat C."/>
            <person name="Nagy L.G."/>
            <person name="Nolan M."/>
            <person name="Ohm R.A."/>
            <person name="Patyshakuliyeva A."/>
            <person name="Rokas A."/>
            <person name="Ruiz-Duenas F.J."/>
            <person name="Sabat G."/>
            <person name="Salamov A."/>
            <person name="Samejima M."/>
            <person name="Schmutz J."/>
            <person name="Slot J.C."/>
            <person name="St John F."/>
            <person name="Stenlid J."/>
            <person name="Sun H."/>
            <person name="Sun S."/>
            <person name="Syed K."/>
            <person name="Tsang A."/>
            <person name="Wiebenga A."/>
            <person name="Young D."/>
            <person name="Pisabarro A."/>
            <person name="Eastwood D.C."/>
            <person name="Martin F."/>
            <person name="Cullen D."/>
            <person name="Grigoriev I.V."/>
            <person name="Hibbett D.S."/>
        </authorList>
    </citation>
    <scope>NUCLEOTIDE SEQUENCE [LARGE SCALE GENOMIC DNA]</scope>
    <source>
        <strain evidence="2">TFB10046</strain>
    </source>
</reference>